<comment type="caution">
    <text evidence="7">The sequence shown here is derived from an EMBL/GenBank/DDBJ whole genome shotgun (WGS) entry which is preliminary data.</text>
</comment>
<dbReference type="InterPro" id="IPR052665">
    <property type="entry name" value="Neuropeptide-GPCR"/>
</dbReference>
<protein>
    <recommendedName>
        <fullName evidence="6">G-protein coupled receptors family 1 profile domain-containing protein</fullName>
    </recommendedName>
</protein>
<sequence>MSSSWPVYVWDVQTVLAVPLYVAVLVAIRQLRCSSKSYRSSFYTFLFQHGIADLLCMTIYFLLIHSRSTEPWKTFLYKYQEYYLAAASYNSIYFTLYLRCNGIILLTLHRFFSVCLYSTKWNSIIQKASPRTVIMVYWIIPLAVSFVALRDTNSSFSPAMDHVVEISIVTRNTVMATIVVSVTCAVCIIIYVALFFFVRNKMLST</sequence>
<evidence type="ECO:0000256" key="1">
    <source>
        <dbReference type="ARBA" id="ARBA00004370"/>
    </source>
</evidence>
<feature type="transmembrane region" description="Helical" evidence="5">
    <location>
        <begin position="174"/>
        <end position="198"/>
    </location>
</feature>
<feature type="transmembrane region" description="Helical" evidence="5">
    <location>
        <begin position="12"/>
        <end position="31"/>
    </location>
</feature>
<feature type="transmembrane region" description="Helical" evidence="5">
    <location>
        <begin position="83"/>
        <end position="108"/>
    </location>
</feature>
<keyword evidence="2 5" id="KW-0812">Transmembrane</keyword>
<dbReference type="OrthoDB" id="5868253at2759"/>
<feature type="transmembrane region" description="Helical" evidence="5">
    <location>
        <begin position="43"/>
        <end position="63"/>
    </location>
</feature>
<name>A0A8S1HMK6_9PELO</name>
<feature type="domain" description="G-protein coupled receptors family 1 profile" evidence="6">
    <location>
        <begin position="17"/>
        <end position="205"/>
    </location>
</feature>
<dbReference type="PANTHER" id="PTHR24224">
    <property type="entry name" value="CARDIOACCELERATORY PEPTIDE RECEPTOR-RELATED"/>
    <property type="match status" value="1"/>
</dbReference>
<evidence type="ECO:0000256" key="4">
    <source>
        <dbReference type="ARBA" id="ARBA00023136"/>
    </source>
</evidence>
<organism evidence="7 8">
    <name type="scientific">Caenorhabditis auriculariae</name>
    <dbReference type="NCBI Taxonomy" id="2777116"/>
    <lineage>
        <taxon>Eukaryota</taxon>
        <taxon>Metazoa</taxon>
        <taxon>Ecdysozoa</taxon>
        <taxon>Nematoda</taxon>
        <taxon>Chromadorea</taxon>
        <taxon>Rhabditida</taxon>
        <taxon>Rhabditina</taxon>
        <taxon>Rhabditomorpha</taxon>
        <taxon>Rhabditoidea</taxon>
        <taxon>Rhabditidae</taxon>
        <taxon>Peloderinae</taxon>
        <taxon>Caenorhabditis</taxon>
    </lineage>
</organism>
<gene>
    <name evidence="7" type="ORF">CAUJ_LOCUS11537</name>
</gene>
<evidence type="ECO:0000259" key="6">
    <source>
        <dbReference type="PROSITE" id="PS50262"/>
    </source>
</evidence>
<proteinExistence type="predicted"/>
<keyword evidence="3 5" id="KW-1133">Transmembrane helix</keyword>
<dbReference type="Pfam" id="PF10323">
    <property type="entry name" value="7TM_GPCR_Srv"/>
    <property type="match status" value="1"/>
</dbReference>
<keyword evidence="4 5" id="KW-0472">Membrane</keyword>
<keyword evidence="8" id="KW-1185">Reference proteome</keyword>
<dbReference type="InterPro" id="IPR017452">
    <property type="entry name" value="GPCR_Rhodpsn_7TM"/>
</dbReference>
<feature type="transmembrane region" description="Helical" evidence="5">
    <location>
        <begin position="128"/>
        <end position="149"/>
    </location>
</feature>
<dbReference type="InterPro" id="IPR019426">
    <property type="entry name" value="7TM_GPCR_serpentine_rcpt_Srv"/>
</dbReference>
<dbReference type="SUPFAM" id="SSF81321">
    <property type="entry name" value="Family A G protein-coupled receptor-like"/>
    <property type="match status" value="1"/>
</dbReference>
<dbReference type="GO" id="GO:0016020">
    <property type="term" value="C:membrane"/>
    <property type="evidence" value="ECO:0007669"/>
    <property type="project" value="UniProtKB-SubCell"/>
</dbReference>
<evidence type="ECO:0000313" key="7">
    <source>
        <dbReference type="EMBL" id="CAD6195618.1"/>
    </source>
</evidence>
<dbReference type="EMBL" id="CAJGYM010000058">
    <property type="protein sequence ID" value="CAD6195618.1"/>
    <property type="molecule type" value="Genomic_DNA"/>
</dbReference>
<evidence type="ECO:0000256" key="2">
    <source>
        <dbReference type="ARBA" id="ARBA00022692"/>
    </source>
</evidence>
<comment type="subcellular location">
    <subcellularLocation>
        <location evidence="1">Membrane</location>
    </subcellularLocation>
</comment>
<dbReference type="PANTHER" id="PTHR24224:SF17">
    <property type="entry name" value="G-PROTEIN COUPLED RECEPTORS FAMILY 1 PROFILE DOMAIN-CONTAINING PROTEIN"/>
    <property type="match status" value="1"/>
</dbReference>
<evidence type="ECO:0000256" key="5">
    <source>
        <dbReference type="SAM" id="Phobius"/>
    </source>
</evidence>
<evidence type="ECO:0000256" key="3">
    <source>
        <dbReference type="ARBA" id="ARBA00022989"/>
    </source>
</evidence>
<evidence type="ECO:0000313" key="8">
    <source>
        <dbReference type="Proteomes" id="UP000835052"/>
    </source>
</evidence>
<dbReference type="PROSITE" id="PS50262">
    <property type="entry name" value="G_PROTEIN_RECEP_F1_2"/>
    <property type="match status" value="1"/>
</dbReference>
<dbReference type="AlphaFoldDB" id="A0A8S1HMK6"/>
<dbReference type="Proteomes" id="UP000835052">
    <property type="component" value="Unassembled WGS sequence"/>
</dbReference>
<dbReference type="Gene3D" id="1.20.1070.10">
    <property type="entry name" value="Rhodopsin 7-helix transmembrane proteins"/>
    <property type="match status" value="1"/>
</dbReference>
<accession>A0A8S1HMK6</accession>
<reference evidence="7" key="1">
    <citation type="submission" date="2020-10" db="EMBL/GenBank/DDBJ databases">
        <authorList>
            <person name="Kikuchi T."/>
        </authorList>
    </citation>
    <scope>NUCLEOTIDE SEQUENCE</scope>
    <source>
        <strain evidence="7">NKZ352</strain>
    </source>
</reference>